<name>A0A2H0DWS4_9BACT</name>
<gene>
    <name evidence="1" type="ORF">COW82_00975</name>
</gene>
<dbReference type="AlphaFoldDB" id="A0A2H0DWS4"/>
<reference evidence="1 2" key="1">
    <citation type="submission" date="2017-09" db="EMBL/GenBank/DDBJ databases">
        <title>Depth-based differentiation of microbial function through sediment-hosted aquifers and enrichment of novel symbionts in the deep terrestrial subsurface.</title>
        <authorList>
            <person name="Probst A.J."/>
            <person name="Ladd B."/>
            <person name="Jarett J.K."/>
            <person name="Geller-Mcgrath D.E."/>
            <person name="Sieber C.M."/>
            <person name="Emerson J.B."/>
            <person name="Anantharaman K."/>
            <person name="Thomas B.C."/>
            <person name="Malmstrom R."/>
            <person name="Stieglmeier M."/>
            <person name="Klingl A."/>
            <person name="Woyke T."/>
            <person name="Ryan C.M."/>
            <person name="Banfield J.F."/>
        </authorList>
    </citation>
    <scope>NUCLEOTIDE SEQUENCE [LARGE SCALE GENOMIC DNA]</scope>
    <source>
        <strain evidence="1">CG22_combo_CG10-13_8_21_14_all_43_18</strain>
    </source>
</reference>
<dbReference type="EMBL" id="PCTS01000013">
    <property type="protein sequence ID" value="PIP86632.1"/>
    <property type="molecule type" value="Genomic_DNA"/>
</dbReference>
<organism evidence="1 2">
    <name type="scientific">Candidatus Campbellbacteria bacterium CG22_combo_CG10-13_8_21_14_all_43_18</name>
    <dbReference type="NCBI Taxonomy" id="1974530"/>
    <lineage>
        <taxon>Bacteria</taxon>
        <taxon>Candidatus Campbelliibacteriota</taxon>
    </lineage>
</organism>
<evidence type="ECO:0000313" key="1">
    <source>
        <dbReference type="EMBL" id="PIP86632.1"/>
    </source>
</evidence>
<proteinExistence type="predicted"/>
<sequence length="162" mass="18927">MKYSQSAEAVKTEYDLNKPEEKKAIRDFEVLLENLKTITLKYPLWVYGEPKDVIPAFKFGKREFPESINPRRVRNDIVGLTDAGIIQHLLEVKAISRRHVKKEHPNYGWAVGPNLKAYEDFYQKKKALEDLKDKRAYAEQKDEESFDALVEGREELIKSMKP</sequence>
<dbReference type="Proteomes" id="UP000231276">
    <property type="component" value="Unassembled WGS sequence"/>
</dbReference>
<comment type="caution">
    <text evidence="1">The sequence shown here is derived from an EMBL/GenBank/DDBJ whole genome shotgun (WGS) entry which is preliminary data.</text>
</comment>
<accession>A0A2H0DWS4</accession>
<evidence type="ECO:0000313" key="2">
    <source>
        <dbReference type="Proteomes" id="UP000231276"/>
    </source>
</evidence>
<protein>
    <submittedName>
        <fullName evidence="1">Uncharacterized protein</fullName>
    </submittedName>
</protein>